<accession>A0A5P0ZSC6</accession>
<dbReference type="EMBL" id="VDFO01000070">
    <property type="protein sequence ID" value="MQS98595.1"/>
    <property type="molecule type" value="Genomic_DNA"/>
</dbReference>
<gene>
    <name evidence="4" type="ORF">FHL05_12110</name>
    <name evidence="3" type="ORF">FHL06_12495</name>
</gene>
<organism evidence="3 6">
    <name type="scientific">Companilactobacillus halodurans</name>
    <dbReference type="NCBI Taxonomy" id="2584183"/>
    <lineage>
        <taxon>Bacteria</taxon>
        <taxon>Bacillati</taxon>
        <taxon>Bacillota</taxon>
        <taxon>Bacilli</taxon>
        <taxon>Lactobacillales</taxon>
        <taxon>Lactobacillaceae</taxon>
        <taxon>Companilactobacillus</taxon>
    </lineage>
</organism>
<dbReference type="Proteomes" id="UP000371423">
    <property type="component" value="Unassembled WGS sequence"/>
</dbReference>
<feature type="domain" description="Initiator Rep protein WH1" evidence="2">
    <location>
        <begin position="6"/>
        <end position="62"/>
    </location>
</feature>
<sequence>MTLTGWFEVVRIWENGQLQIKINEDFAPFLLQLKDKGHYTQYLLVDTVKLKSKYSILLYKLMREADKDNGSSIAIVQGTPDEWKEWLGAPESYTYGRLKDNILNPAIEEINLEIGDMDLELFQTRRGRAVVQVEIHNNFIRNKRY</sequence>
<dbReference type="InterPro" id="IPR000525">
    <property type="entry name" value="Initiator_Rep_WH1"/>
</dbReference>
<evidence type="ECO:0000313" key="4">
    <source>
        <dbReference type="EMBL" id="MQS98595.1"/>
    </source>
</evidence>
<dbReference type="InterPro" id="IPR036388">
    <property type="entry name" value="WH-like_DNA-bd_sf"/>
</dbReference>
<evidence type="ECO:0000256" key="1">
    <source>
        <dbReference type="ARBA" id="ARBA00038283"/>
    </source>
</evidence>
<dbReference type="Pfam" id="PF01051">
    <property type="entry name" value="Rep3_N"/>
    <property type="match status" value="1"/>
</dbReference>
<dbReference type="AlphaFoldDB" id="A0A5P0ZSC6"/>
<dbReference type="GO" id="GO:0003887">
    <property type="term" value="F:DNA-directed DNA polymerase activity"/>
    <property type="evidence" value="ECO:0007669"/>
    <property type="project" value="InterPro"/>
</dbReference>
<comment type="similarity">
    <text evidence="1">Belongs to the initiator RepB protein family.</text>
</comment>
<evidence type="ECO:0000259" key="2">
    <source>
        <dbReference type="Pfam" id="PF01051"/>
    </source>
</evidence>
<proteinExistence type="inferred from homology"/>
<dbReference type="SUPFAM" id="SSF46785">
    <property type="entry name" value="Winged helix' DNA-binding domain"/>
    <property type="match status" value="1"/>
</dbReference>
<keyword evidence="5" id="KW-1185">Reference proteome</keyword>
<dbReference type="Proteomes" id="UP000414364">
    <property type="component" value="Unassembled WGS sequence"/>
</dbReference>
<name>A0A5P0ZSC6_9LACO</name>
<evidence type="ECO:0000313" key="6">
    <source>
        <dbReference type="Proteomes" id="UP000414364"/>
    </source>
</evidence>
<protein>
    <submittedName>
        <fullName evidence="3">Replication initiation protein</fullName>
    </submittedName>
</protein>
<comment type="caution">
    <text evidence="3">The sequence shown here is derived from an EMBL/GenBank/DDBJ whole genome shotgun (WGS) entry which is preliminary data.</text>
</comment>
<evidence type="ECO:0000313" key="5">
    <source>
        <dbReference type="Proteomes" id="UP000371423"/>
    </source>
</evidence>
<evidence type="ECO:0000313" key="3">
    <source>
        <dbReference type="EMBL" id="MQS77137.1"/>
    </source>
</evidence>
<dbReference type="GO" id="GO:0006270">
    <property type="term" value="P:DNA replication initiation"/>
    <property type="evidence" value="ECO:0007669"/>
    <property type="project" value="InterPro"/>
</dbReference>
<dbReference type="EMBL" id="VDFP01000079">
    <property type="protein sequence ID" value="MQS77137.1"/>
    <property type="molecule type" value="Genomic_DNA"/>
</dbReference>
<dbReference type="Gene3D" id="1.10.10.10">
    <property type="entry name" value="Winged helix-like DNA-binding domain superfamily/Winged helix DNA-binding domain"/>
    <property type="match status" value="1"/>
</dbReference>
<dbReference type="Pfam" id="PF21205">
    <property type="entry name" value="Rep3_C"/>
    <property type="match status" value="1"/>
</dbReference>
<reference evidence="5 6" key="1">
    <citation type="journal article" date="2019" name="Syst. Appl. Microbiol.">
        <title>Polyphasic characterization of two novel Lactobacillus spp. isolated from blown salami packages: Description of Lactobacillus halodurans sp. nov. and Lactobacillus salsicarnum sp. nov.</title>
        <authorList>
            <person name="Schuster J.A."/>
            <person name="Klingl A."/>
            <person name="Vogel R.F."/>
            <person name="Ehrmann M.A."/>
        </authorList>
    </citation>
    <scope>NUCLEOTIDE SEQUENCE [LARGE SCALE GENOMIC DNA]</scope>
    <source>
        <strain evidence="4 5">TMW 1.1920</strain>
        <strain evidence="3 6">TMW 1.2172</strain>
    </source>
</reference>
<dbReference type="InterPro" id="IPR036390">
    <property type="entry name" value="WH_DNA-bd_sf"/>
</dbReference>